<dbReference type="RefSeq" id="WP_005326837.1">
    <property type="nucleotide sequence ID" value="NZ_ACVP01000003.1"/>
</dbReference>
<organism evidence="12 13">
    <name type="scientific">Corynebacterium tuberculostearicum SK141</name>
    <dbReference type="NCBI Taxonomy" id="553206"/>
    <lineage>
        <taxon>Bacteria</taxon>
        <taxon>Bacillati</taxon>
        <taxon>Actinomycetota</taxon>
        <taxon>Actinomycetes</taxon>
        <taxon>Mycobacteriales</taxon>
        <taxon>Corynebacteriaceae</taxon>
        <taxon>Corynebacterium</taxon>
    </lineage>
</organism>
<evidence type="ECO:0000256" key="10">
    <source>
        <dbReference type="RuleBase" id="RU000418"/>
    </source>
</evidence>
<dbReference type="NCBIfam" id="NF000592">
    <property type="entry name" value="PRK00013.1"/>
    <property type="match status" value="1"/>
</dbReference>
<dbReference type="GO" id="GO:0016853">
    <property type="term" value="F:isomerase activity"/>
    <property type="evidence" value="ECO:0007669"/>
    <property type="project" value="UniProtKB-KW"/>
</dbReference>
<dbReference type="Pfam" id="PF00118">
    <property type="entry name" value="Cpn60_TCP1"/>
    <property type="match status" value="1"/>
</dbReference>
<evidence type="ECO:0000256" key="7">
    <source>
        <dbReference type="ARBA" id="ARBA00023235"/>
    </source>
</evidence>
<gene>
    <name evidence="9 12" type="primary">groL</name>
    <name evidence="9" type="synonym">groEL</name>
    <name evidence="12" type="ORF">CORTU0001_1323</name>
</gene>
<feature type="binding site" evidence="9">
    <location>
        <position position="413"/>
    </location>
    <ligand>
        <name>ATP</name>
        <dbReference type="ChEBI" id="CHEBI:30616"/>
    </ligand>
</feature>
<dbReference type="SUPFAM" id="SSF48592">
    <property type="entry name" value="GroEL equatorial domain-like"/>
    <property type="match status" value="1"/>
</dbReference>
<dbReference type="PROSITE" id="PS00296">
    <property type="entry name" value="CHAPERONINS_CPN60"/>
    <property type="match status" value="1"/>
</dbReference>
<dbReference type="SUPFAM" id="SSF54849">
    <property type="entry name" value="GroEL-intermediate domain like"/>
    <property type="match status" value="1"/>
</dbReference>
<evidence type="ECO:0000256" key="8">
    <source>
        <dbReference type="ARBA" id="ARBA00025702"/>
    </source>
</evidence>
<dbReference type="CDD" id="cd03344">
    <property type="entry name" value="GroEL"/>
    <property type="match status" value="1"/>
</dbReference>
<protein>
    <recommendedName>
        <fullName evidence="9">Chaperonin GroEL</fullName>
        <ecNumber evidence="9">5.6.1.7</ecNumber>
    </recommendedName>
    <alternativeName>
        <fullName evidence="9">60 kDa chaperonin</fullName>
    </alternativeName>
    <alternativeName>
        <fullName evidence="9">Chaperonin-60</fullName>
        <shortName evidence="9">Cpn60</shortName>
    </alternativeName>
</protein>
<dbReference type="HAMAP" id="MF_00600">
    <property type="entry name" value="CH60"/>
    <property type="match status" value="1"/>
</dbReference>
<evidence type="ECO:0000313" key="13">
    <source>
        <dbReference type="Proteomes" id="UP000004384"/>
    </source>
</evidence>
<dbReference type="GO" id="GO:0042603">
    <property type="term" value="C:capsule"/>
    <property type="evidence" value="ECO:0007669"/>
    <property type="project" value="UniProtKB-SubCell"/>
</dbReference>
<evidence type="ECO:0000256" key="11">
    <source>
        <dbReference type="RuleBase" id="RU000419"/>
    </source>
</evidence>
<dbReference type="InterPro" id="IPR027410">
    <property type="entry name" value="TCP-1-like_intermed_sf"/>
</dbReference>
<comment type="similarity">
    <text evidence="3 9 10">Belongs to the chaperonin (HSP60) family.</text>
</comment>
<name>C6R726_9CORY</name>
<comment type="subcellular location">
    <subcellularLocation>
        <location evidence="2">Cell surface</location>
    </subcellularLocation>
    <subcellularLocation>
        <location evidence="9">Cytoplasm</location>
    </subcellularLocation>
    <subcellularLocation>
        <location evidence="8">Secreted</location>
        <location evidence="8">Capsule</location>
    </subcellularLocation>
    <subcellularLocation>
        <location evidence="1">Secreted</location>
        <location evidence="1">Cell wall</location>
    </subcellularLocation>
</comment>
<comment type="caution">
    <text evidence="12">The sequence shown here is derived from an EMBL/GenBank/DDBJ whole genome shotgun (WGS) entry which is preliminary data.</text>
</comment>
<keyword evidence="7 9" id="KW-0413">Isomerase</keyword>
<dbReference type="EC" id="5.6.1.7" evidence="9"/>
<dbReference type="GO" id="GO:0005737">
    <property type="term" value="C:cytoplasm"/>
    <property type="evidence" value="ECO:0007669"/>
    <property type="project" value="UniProtKB-SubCell"/>
</dbReference>
<keyword evidence="5 9" id="KW-0067">ATP-binding</keyword>
<dbReference type="NCBIfam" id="TIGR02348">
    <property type="entry name" value="GroEL"/>
    <property type="match status" value="1"/>
</dbReference>
<dbReference type="NCBIfam" id="NF009489">
    <property type="entry name" value="PRK12851.1"/>
    <property type="match status" value="1"/>
</dbReference>
<evidence type="ECO:0000256" key="1">
    <source>
        <dbReference type="ARBA" id="ARBA00004191"/>
    </source>
</evidence>
<dbReference type="PANTHER" id="PTHR45633">
    <property type="entry name" value="60 KDA HEAT SHOCK PROTEIN, MITOCHONDRIAL"/>
    <property type="match status" value="1"/>
</dbReference>
<dbReference type="InterPro" id="IPR027413">
    <property type="entry name" value="GROEL-like_equatorial_sf"/>
</dbReference>
<evidence type="ECO:0000256" key="9">
    <source>
        <dbReference type="HAMAP-Rule" id="MF_00600"/>
    </source>
</evidence>
<dbReference type="NCBIfam" id="NF009487">
    <property type="entry name" value="PRK12849.1"/>
    <property type="match status" value="1"/>
</dbReference>
<dbReference type="Gene3D" id="3.30.260.10">
    <property type="entry name" value="TCP-1-like chaperonin intermediate domain"/>
    <property type="match status" value="1"/>
</dbReference>
<dbReference type="GeneID" id="78321609"/>
<evidence type="ECO:0000256" key="3">
    <source>
        <dbReference type="ARBA" id="ARBA00006607"/>
    </source>
</evidence>
<dbReference type="FunFam" id="3.50.7.10:FF:000001">
    <property type="entry name" value="60 kDa chaperonin"/>
    <property type="match status" value="1"/>
</dbReference>
<dbReference type="InterPro" id="IPR001844">
    <property type="entry name" value="Cpn60/GroEL"/>
</dbReference>
<dbReference type="InterPro" id="IPR002423">
    <property type="entry name" value="Cpn60/GroEL/TCP-1"/>
</dbReference>
<reference evidence="12 13" key="1">
    <citation type="submission" date="2009-06" db="EMBL/GenBank/DDBJ databases">
        <authorList>
            <person name="Dodson R."/>
            <person name="Sebastian Y."/>
            <person name="Madupu R."/>
            <person name="Durkin A.S."/>
            <person name="Torralba M."/>
            <person name="Methe B."/>
            <person name="Sutton G.G."/>
            <person name="Strausberg R.L."/>
            <person name="Nelson K.E."/>
        </authorList>
    </citation>
    <scope>NUCLEOTIDE SEQUENCE [LARGE SCALE GENOMIC DNA]</scope>
    <source>
        <strain evidence="12 13">SK141</strain>
    </source>
</reference>
<dbReference type="GO" id="GO:0009408">
    <property type="term" value="P:response to heat"/>
    <property type="evidence" value="ECO:0007669"/>
    <property type="project" value="UniProtKB-ARBA"/>
</dbReference>
<accession>C6R726</accession>
<dbReference type="GO" id="GO:0140662">
    <property type="term" value="F:ATP-dependent protein folding chaperone"/>
    <property type="evidence" value="ECO:0007669"/>
    <property type="project" value="InterPro"/>
</dbReference>
<feature type="binding site" evidence="9">
    <location>
        <begin position="86"/>
        <end position="90"/>
    </location>
    <ligand>
        <name>ATP</name>
        <dbReference type="ChEBI" id="CHEBI:30616"/>
    </ligand>
</feature>
<comment type="subunit">
    <text evidence="9 11">Forms a cylinder of 14 subunits composed of two heptameric rings stacked back-to-back. Interacts with the co-chaperonin GroES.</text>
</comment>
<keyword evidence="4 9" id="KW-0547">Nucleotide-binding</keyword>
<evidence type="ECO:0000256" key="2">
    <source>
        <dbReference type="ARBA" id="ARBA00004241"/>
    </source>
</evidence>
<keyword evidence="6 9" id="KW-0143">Chaperone</keyword>
<dbReference type="GO" id="GO:0051082">
    <property type="term" value="F:unfolded protein binding"/>
    <property type="evidence" value="ECO:0007669"/>
    <property type="project" value="UniProtKB-UniRule"/>
</dbReference>
<evidence type="ECO:0000256" key="4">
    <source>
        <dbReference type="ARBA" id="ARBA00022741"/>
    </source>
</evidence>
<dbReference type="GO" id="GO:0042026">
    <property type="term" value="P:protein refolding"/>
    <property type="evidence" value="ECO:0007669"/>
    <property type="project" value="UniProtKB-UniRule"/>
</dbReference>
<evidence type="ECO:0000313" key="12">
    <source>
        <dbReference type="EMBL" id="EET78452.1"/>
    </source>
</evidence>
<sequence>MAKLIAFDQEAREGIQRGVDTLADAVKVTLGPRGRNVVLSKAFGGPTVTNDGVTIARDIDIEEPFENLGAQLVKSVAVKTNDTAGDGTTTATLLAQALIFEGLRNVAAGANPIELNRGIAAAAEKAVEELKARATAVNSSSEIAQVATVSSRDPEVGEMVAGAMDKVGKDGVVTVEESQTIDSAVDVTEGISFDKGYLSPYFATEEETYHAVLDDAAVLLVRNKISSLPDFLPLLEKIAETNRPTLIIAEDIEGEPLQALVVNSIRKVLKVAAVKAPYFGERRKGFMDDLAVVTGATVIDPEVGVNLNEAGLDVLGSARRVTITKDDTVIVDGGGTAEAVEERREHIRRDIERTDSTWDKEKLEERLAKLSGGVAVIRVGAATETEVNERKLRVEDAINAARAAVEEGVIAGGGSVLVQISKELESFAEGFEGEAKVGVLAVARALTRPAFWIAENAGLDGAVVVSRVAEMSNGEGFNANTLEYGNLIDNGIIDPVKVTHSAVVNATSVARMVLTTEASVVEKPQEEQPADAGHGHQH</sequence>
<dbReference type="PRINTS" id="PR00298">
    <property type="entry name" value="CHAPERONIN60"/>
</dbReference>
<dbReference type="EMBL" id="ACVP01000003">
    <property type="protein sequence ID" value="EET78452.1"/>
    <property type="molecule type" value="Genomic_DNA"/>
</dbReference>
<comment type="function">
    <text evidence="9 11">Together with its co-chaperonin GroES, plays an essential role in assisting protein folding. The GroEL-GroES system forms a nano-cage that allows encapsulation of the non-native substrate proteins and provides a physical environment optimized to promote and accelerate protein folding.</text>
</comment>
<dbReference type="GO" id="GO:0005524">
    <property type="term" value="F:ATP binding"/>
    <property type="evidence" value="ECO:0007669"/>
    <property type="project" value="UniProtKB-UniRule"/>
</dbReference>
<dbReference type="AlphaFoldDB" id="C6R726"/>
<evidence type="ECO:0000256" key="5">
    <source>
        <dbReference type="ARBA" id="ARBA00022840"/>
    </source>
</evidence>
<dbReference type="GO" id="GO:0009986">
    <property type="term" value="C:cell surface"/>
    <property type="evidence" value="ECO:0007669"/>
    <property type="project" value="UniProtKB-SubCell"/>
</dbReference>
<dbReference type="Gene3D" id="3.50.7.10">
    <property type="entry name" value="GroEL"/>
    <property type="match status" value="1"/>
</dbReference>
<dbReference type="SUPFAM" id="SSF52029">
    <property type="entry name" value="GroEL apical domain-like"/>
    <property type="match status" value="1"/>
</dbReference>
<evidence type="ECO:0000256" key="6">
    <source>
        <dbReference type="ARBA" id="ARBA00023186"/>
    </source>
</evidence>
<dbReference type="InterPro" id="IPR027409">
    <property type="entry name" value="GroEL-like_apical_dom_sf"/>
</dbReference>
<comment type="caution">
    <text evidence="9">Lacks conserved residue(s) required for the propagation of feature annotation.</text>
</comment>
<dbReference type="Proteomes" id="UP000004384">
    <property type="component" value="Unassembled WGS sequence"/>
</dbReference>
<dbReference type="Gene3D" id="1.10.560.10">
    <property type="entry name" value="GroEL-like equatorial domain"/>
    <property type="match status" value="1"/>
</dbReference>
<feature type="binding site" evidence="9">
    <location>
        <begin position="29"/>
        <end position="32"/>
    </location>
    <ligand>
        <name>ATP</name>
        <dbReference type="ChEBI" id="CHEBI:30616"/>
    </ligand>
</feature>
<proteinExistence type="inferred from homology"/>
<dbReference type="InterPro" id="IPR018370">
    <property type="entry name" value="Chaperonin_Cpn60_CS"/>
</dbReference>
<dbReference type="NCBIfam" id="NF009488">
    <property type="entry name" value="PRK12850.1"/>
    <property type="match status" value="1"/>
</dbReference>
<feature type="binding site" evidence="9">
    <location>
        <position position="494"/>
    </location>
    <ligand>
        <name>ATP</name>
        <dbReference type="ChEBI" id="CHEBI:30616"/>
    </ligand>
</feature>
<keyword evidence="9" id="KW-0963">Cytoplasm</keyword>